<organism evidence="7 8">
    <name type="scientific">Meyerozyma guilliermondii (strain ATCC 6260 / CBS 566 / DSM 6381 / JCM 1539 / NBRC 10279 / NRRL Y-324)</name>
    <name type="common">Yeast</name>
    <name type="synonym">Candida guilliermondii</name>
    <dbReference type="NCBI Taxonomy" id="294746"/>
    <lineage>
        <taxon>Eukaryota</taxon>
        <taxon>Fungi</taxon>
        <taxon>Dikarya</taxon>
        <taxon>Ascomycota</taxon>
        <taxon>Saccharomycotina</taxon>
        <taxon>Pichiomycetes</taxon>
        <taxon>Debaryomycetaceae</taxon>
        <taxon>Meyerozyma</taxon>
    </lineage>
</organism>
<evidence type="ECO:0000256" key="5">
    <source>
        <dbReference type="ARBA" id="ARBA00022968"/>
    </source>
</evidence>
<dbReference type="InterPro" id="IPR002685">
    <property type="entry name" value="Glyco_trans_15"/>
</dbReference>
<dbReference type="GeneID" id="5127546"/>
<dbReference type="InterPro" id="IPR029044">
    <property type="entry name" value="Nucleotide-diphossugar_trans"/>
</dbReference>
<dbReference type="Gene3D" id="3.90.550.10">
    <property type="entry name" value="Spore Coat Polysaccharide Biosynthesis Protein SpsA, Chain A"/>
    <property type="match status" value="1"/>
</dbReference>
<evidence type="ECO:0000313" key="7">
    <source>
        <dbReference type="EMBL" id="EDK37371.2"/>
    </source>
</evidence>
<dbReference type="InParanoid" id="A5DDW8"/>
<evidence type="ECO:0000256" key="2">
    <source>
        <dbReference type="ARBA" id="ARBA00007677"/>
    </source>
</evidence>
<dbReference type="AlphaFoldDB" id="A5DDW8"/>
<dbReference type="PANTHER" id="PTHR31121:SF10">
    <property type="entry name" value="MANNOSYLTRANSFERASE KTR2-RELATED"/>
    <property type="match status" value="1"/>
</dbReference>
<evidence type="ECO:0000313" key="8">
    <source>
        <dbReference type="Proteomes" id="UP000001997"/>
    </source>
</evidence>
<dbReference type="GO" id="GO:0000026">
    <property type="term" value="F:alpha-1,2-mannosyltransferase activity"/>
    <property type="evidence" value="ECO:0007669"/>
    <property type="project" value="TreeGrafter"/>
</dbReference>
<keyword evidence="3" id="KW-0328">Glycosyltransferase</keyword>
<dbReference type="OMA" id="DWYFRVE"/>
<dbReference type="FunCoup" id="A5DDW8">
    <property type="interactions" value="48"/>
</dbReference>
<dbReference type="eggNOG" id="KOG4472">
    <property type="taxonomic scope" value="Eukaryota"/>
</dbReference>
<dbReference type="GO" id="GO:0005794">
    <property type="term" value="C:Golgi apparatus"/>
    <property type="evidence" value="ECO:0007669"/>
    <property type="project" value="TreeGrafter"/>
</dbReference>
<dbReference type="FunFam" id="3.90.550.10:FF:000051">
    <property type="entry name" value="Alpha-1,2-mannosyltransferase (Ktr4)"/>
    <property type="match status" value="1"/>
</dbReference>
<dbReference type="EMBL" id="CH408156">
    <property type="protein sequence ID" value="EDK37371.2"/>
    <property type="molecule type" value="Genomic_DNA"/>
</dbReference>
<dbReference type="STRING" id="294746.A5DDW8"/>
<keyword evidence="8" id="KW-1185">Reference proteome</keyword>
<dbReference type="GO" id="GO:0006487">
    <property type="term" value="P:protein N-linked glycosylation"/>
    <property type="evidence" value="ECO:0007669"/>
    <property type="project" value="TreeGrafter"/>
</dbReference>
<accession>A5DDW8</accession>
<dbReference type="Proteomes" id="UP000001997">
    <property type="component" value="Unassembled WGS sequence"/>
</dbReference>
<comment type="subcellular location">
    <subcellularLocation>
        <location evidence="1">Membrane</location>
        <topology evidence="1">Single-pass type II membrane protein</topology>
    </subcellularLocation>
</comment>
<dbReference type="VEuPathDB" id="FungiDB:PGUG_01469"/>
<sequence>MPGWRSTFYIAAIAVALYLLYPETLSYKSRFGSTKKSPELLAKAHDAALDGSPKLASNSYLEVRFPRINRNQIGKENATLVMLARNSDLEGALKSMRSLEDRFNRHYRYPWVFMNEVPFDDDFIEHTSLMASGKTYYELIPDEDWEPPAFIDENKLQHNLRTAEANGVIYGGLRSYRNMCHFNSGHFYKQKKLLEFEWYFRVEPDVEYMCDFQYDPFTLLRKNGKKYGFVIAIQEYEDTIPTLWETVEEFMEKYPQYLHPNNALNFITSHETSLNLGIPLVGQNKYNLCHFWSNFEIGNLDFFRGEAYEAYFNHLDQAGGFYYERWGDAPVHTIGLSLLLDKNEIHHFDDIGYYHPPYMACPASLDVRASKRCICQARDLEDKMSRMSIDVDYYSCLSRWWRYGSGKRFLNEIDYTAAN</sequence>
<keyword evidence="4" id="KW-0808">Transferase</keyword>
<dbReference type="PIRSF" id="PIRSF018153">
    <property type="entry name" value="Glyco_trans_15"/>
    <property type="match status" value="1"/>
</dbReference>
<comment type="similarity">
    <text evidence="2">Belongs to the glycosyltransferase 15 family.</text>
</comment>
<evidence type="ECO:0000256" key="6">
    <source>
        <dbReference type="PIRSR" id="PIRSR018153-1"/>
    </source>
</evidence>
<keyword evidence="5" id="KW-0735">Signal-anchor</keyword>
<dbReference type="OrthoDB" id="439943at2759"/>
<dbReference type="GO" id="GO:0006493">
    <property type="term" value="P:protein O-linked glycosylation"/>
    <property type="evidence" value="ECO:0007669"/>
    <property type="project" value="TreeGrafter"/>
</dbReference>
<dbReference type="GO" id="GO:0016020">
    <property type="term" value="C:membrane"/>
    <property type="evidence" value="ECO:0007669"/>
    <property type="project" value="UniProtKB-SubCell"/>
</dbReference>
<feature type="active site" description="Nucleophile" evidence="6">
    <location>
        <position position="296"/>
    </location>
</feature>
<proteinExistence type="inferred from homology"/>
<gene>
    <name evidence="7" type="ORF">PGUG_01469</name>
</gene>
<dbReference type="PANTHER" id="PTHR31121">
    <property type="entry name" value="ALPHA-1,2 MANNOSYLTRANSFERASE KTR1"/>
    <property type="match status" value="1"/>
</dbReference>
<protein>
    <submittedName>
        <fullName evidence="7">Uncharacterized protein</fullName>
    </submittedName>
</protein>
<dbReference type="KEGG" id="pgu:PGUG_01469"/>
<dbReference type="GO" id="GO:0000032">
    <property type="term" value="P:cell wall mannoprotein biosynthetic process"/>
    <property type="evidence" value="ECO:0007669"/>
    <property type="project" value="TreeGrafter"/>
</dbReference>
<evidence type="ECO:0000256" key="3">
    <source>
        <dbReference type="ARBA" id="ARBA00022676"/>
    </source>
</evidence>
<reference evidence="7 8" key="1">
    <citation type="journal article" date="2009" name="Nature">
        <title>Evolution of pathogenicity and sexual reproduction in eight Candida genomes.</title>
        <authorList>
            <person name="Butler G."/>
            <person name="Rasmussen M.D."/>
            <person name="Lin M.F."/>
            <person name="Santos M.A."/>
            <person name="Sakthikumar S."/>
            <person name="Munro C.A."/>
            <person name="Rheinbay E."/>
            <person name="Grabherr M."/>
            <person name="Forche A."/>
            <person name="Reedy J.L."/>
            <person name="Agrafioti I."/>
            <person name="Arnaud M.B."/>
            <person name="Bates S."/>
            <person name="Brown A.J."/>
            <person name="Brunke S."/>
            <person name="Costanzo M.C."/>
            <person name="Fitzpatrick D.A."/>
            <person name="de Groot P.W."/>
            <person name="Harris D."/>
            <person name="Hoyer L.L."/>
            <person name="Hube B."/>
            <person name="Klis F.M."/>
            <person name="Kodira C."/>
            <person name="Lennard N."/>
            <person name="Logue M.E."/>
            <person name="Martin R."/>
            <person name="Neiman A.M."/>
            <person name="Nikolaou E."/>
            <person name="Quail M.A."/>
            <person name="Quinn J."/>
            <person name="Santos M.C."/>
            <person name="Schmitzberger F.F."/>
            <person name="Sherlock G."/>
            <person name="Shah P."/>
            <person name="Silverstein K.A."/>
            <person name="Skrzypek M.S."/>
            <person name="Soll D."/>
            <person name="Staggs R."/>
            <person name="Stansfield I."/>
            <person name="Stumpf M.P."/>
            <person name="Sudbery P.E."/>
            <person name="Srikantha T."/>
            <person name="Zeng Q."/>
            <person name="Berman J."/>
            <person name="Berriman M."/>
            <person name="Heitman J."/>
            <person name="Gow N.A."/>
            <person name="Lorenz M.C."/>
            <person name="Birren B.W."/>
            <person name="Kellis M."/>
            <person name="Cuomo C.A."/>
        </authorList>
    </citation>
    <scope>NUCLEOTIDE SEQUENCE [LARGE SCALE GENOMIC DNA]</scope>
    <source>
        <strain evidence="8">ATCC 6260 / CBS 566 / DSM 6381 / JCM 1539 / NBRC 10279 / NRRL Y-324</strain>
    </source>
</reference>
<dbReference type="SUPFAM" id="SSF53448">
    <property type="entry name" value="Nucleotide-diphospho-sugar transferases"/>
    <property type="match status" value="1"/>
</dbReference>
<dbReference type="Pfam" id="PF01793">
    <property type="entry name" value="Glyco_transf_15"/>
    <property type="match status" value="1"/>
</dbReference>
<dbReference type="RefSeq" id="XP_001485798.2">
    <property type="nucleotide sequence ID" value="XM_001485748.1"/>
</dbReference>
<name>A5DDW8_PICGU</name>
<evidence type="ECO:0000256" key="1">
    <source>
        <dbReference type="ARBA" id="ARBA00004606"/>
    </source>
</evidence>
<evidence type="ECO:0000256" key="4">
    <source>
        <dbReference type="ARBA" id="ARBA00022679"/>
    </source>
</evidence>
<dbReference type="HOGENOM" id="CLU_024327_4_2_1"/>
<keyword evidence="5" id="KW-0812">Transmembrane</keyword>